<dbReference type="OrthoDB" id="1026733at2759"/>
<dbReference type="PROSITE" id="PS51800">
    <property type="entry name" value="ZF_CHHC_U11_48K"/>
    <property type="match status" value="2"/>
</dbReference>
<dbReference type="InterPro" id="IPR022776">
    <property type="entry name" value="TRM13/UPF0224_CHHC_Znf_dom"/>
</dbReference>
<accession>A0A1D2NBR6</accession>
<evidence type="ECO:0000256" key="4">
    <source>
        <dbReference type="SAM" id="MobiDB-lite"/>
    </source>
</evidence>
<evidence type="ECO:0000256" key="1">
    <source>
        <dbReference type="ARBA" id="ARBA00022723"/>
    </source>
</evidence>
<protein>
    <submittedName>
        <fullName evidence="6">Gametocyte-specific factor 1</fullName>
    </submittedName>
</protein>
<dbReference type="EMBL" id="LJIJ01000098">
    <property type="protein sequence ID" value="ODN02703.1"/>
    <property type="molecule type" value="Genomic_DNA"/>
</dbReference>
<evidence type="ECO:0000313" key="6">
    <source>
        <dbReference type="EMBL" id="ODN02703.1"/>
    </source>
</evidence>
<reference evidence="6 7" key="1">
    <citation type="journal article" date="2016" name="Genome Biol. Evol.">
        <title>Gene Family Evolution Reflects Adaptation to Soil Environmental Stressors in the Genome of the Collembolan Orchesella cincta.</title>
        <authorList>
            <person name="Faddeeva-Vakhrusheva A."/>
            <person name="Derks M.F."/>
            <person name="Anvar S.Y."/>
            <person name="Agamennone V."/>
            <person name="Suring W."/>
            <person name="Smit S."/>
            <person name="van Straalen N.M."/>
            <person name="Roelofs D."/>
        </authorList>
    </citation>
    <scope>NUCLEOTIDE SEQUENCE [LARGE SCALE GENOMIC DNA]</scope>
    <source>
        <tissue evidence="6">Mixed pool</tissue>
    </source>
</reference>
<keyword evidence="7" id="KW-1185">Reference proteome</keyword>
<feature type="region of interest" description="Disordered" evidence="4">
    <location>
        <begin position="111"/>
        <end position="130"/>
    </location>
</feature>
<organism evidence="6 7">
    <name type="scientific">Orchesella cincta</name>
    <name type="common">Springtail</name>
    <name type="synonym">Podura cincta</name>
    <dbReference type="NCBI Taxonomy" id="48709"/>
    <lineage>
        <taxon>Eukaryota</taxon>
        <taxon>Metazoa</taxon>
        <taxon>Ecdysozoa</taxon>
        <taxon>Arthropoda</taxon>
        <taxon>Hexapoda</taxon>
        <taxon>Collembola</taxon>
        <taxon>Entomobryomorpha</taxon>
        <taxon>Entomobryoidea</taxon>
        <taxon>Orchesellidae</taxon>
        <taxon>Orchesellinae</taxon>
        <taxon>Orchesella</taxon>
    </lineage>
</organism>
<evidence type="ECO:0000256" key="3">
    <source>
        <dbReference type="ARBA" id="ARBA00022833"/>
    </source>
</evidence>
<feature type="compositionally biased region" description="Polar residues" evidence="4">
    <location>
        <begin position="115"/>
        <end position="130"/>
    </location>
</feature>
<dbReference type="AlphaFoldDB" id="A0A1D2NBR6"/>
<feature type="domain" description="CHHC U11-48K-type" evidence="5">
    <location>
        <begin position="43"/>
        <end position="70"/>
    </location>
</feature>
<sequence>MTTPIVNGRYVCPYNKSHMVTWLKLPNHLVRCRNANPSLADKIDICLFNRCHHVPKEKMEEHLRECKDAHVFQHLSYQADSSSDGQSFHRQDFDIVVERRREPLSEQEHRLKFSNPGSGSTRVSASLSGHQVDSFKEARDHLSYKAHRKLHETPVLPVDSSKIRAQKQRNLDDLDEWYAE</sequence>
<dbReference type="Proteomes" id="UP000094527">
    <property type="component" value="Unassembled WGS sequence"/>
</dbReference>
<dbReference type="Pfam" id="PF05253">
    <property type="entry name" value="zf-U11-48K"/>
    <property type="match status" value="1"/>
</dbReference>
<proteinExistence type="predicted"/>
<dbReference type="InterPro" id="IPR036236">
    <property type="entry name" value="Znf_C2H2_sf"/>
</dbReference>
<dbReference type="PANTHER" id="PTHR21402">
    <property type="entry name" value="GAMETOCYTE SPECIFIC FACTOR 1-RELATED"/>
    <property type="match status" value="1"/>
</dbReference>
<dbReference type="SUPFAM" id="SSF57667">
    <property type="entry name" value="beta-beta-alpha zinc fingers"/>
    <property type="match status" value="1"/>
</dbReference>
<keyword evidence="1" id="KW-0479">Metal-binding</keyword>
<evidence type="ECO:0000259" key="5">
    <source>
        <dbReference type="PROSITE" id="PS51800"/>
    </source>
</evidence>
<evidence type="ECO:0000313" key="7">
    <source>
        <dbReference type="Proteomes" id="UP000094527"/>
    </source>
</evidence>
<feature type="domain" description="CHHC U11-48K-type" evidence="5">
    <location>
        <begin position="9"/>
        <end position="36"/>
    </location>
</feature>
<dbReference type="PANTHER" id="PTHR21402:SF5">
    <property type="entry name" value="GAMETOCYTE SPECIFIC FACTOR 1"/>
    <property type="match status" value="1"/>
</dbReference>
<evidence type="ECO:0000256" key="2">
    <source>
        <dbReference type="ARBA" id="ARBA00022771"/>
    </source>
</evidence>
<gene>
    <name evidence="6" type="ORF">Ocin01_03961</name>
</gene>
<keyword evidence="3" id="KW-0862">Zinc</keyword>
<dbReference type="GO" id="GO:0008270">
    <property type="term" value="F:zinc ion binding"/>
    <property type="evidence" value="ECO:0007669"/>
    <property type="project" value="UniProtKB-KW"/>
</dbReference>
<dbReference type="InterPro" id="IPR051591">
    <property type="entry name" value="UPF0224_FAM112_RNA_Proc"/>
</dbReference>
<name>A0A1D2NBR6_ORCCI</name>
<comment type="caution">
    <text evidence="6">The sequence shown here is derived from an EMBL/GenBank/DDBJ whole genome shotgun (WGS) entry which is preliminary data.</text>
</comment>
<keyword evidence="2" id="KW-0863">Zinc-finger</keyword>